<accession>A0ABY9Y0B9</accession>
<dbReference type="SUPFAM" id="SSF52540">
    <property type="entry name" value="P-loop containing nucleoside triphosphate hydrolases"/>
    <property type="match status" value="1"/>
</dbReference>
<evidence type="ECO:0000313" key="2">
    <source>
        <dbReference type="Proteomes" id="UP001303407"/>
    </source>
</evidence>
<reference evidence="1 2" key="1">
    <citation type="submission" date="2023-09" db="EMBL/GenBank/DDBJ databases">
        <title>Thalassobella suaedae gen. nov., sp. nov., a marine bacterium of the family Flavobacteriaceae isolated from a halophyte Suaeda japonica.</title>
        <authorList>
            <person name="Lee S.Y."/>
            <person name="Hwang C.Y."/>
        </authorList>
    </citation>
    <scope>NUCLEOTIDE SEQUENCE [LARGE SCALE GENOMIC DNA]</scope>
    <source>
        <strain evidence="1 2">HL-DH10</strain>
    </source>
</reference>
<sequence length="265" mass="31245">MNKKIIFSNSFSPRTGHNFASEVLKIFTDHEVLAHHRSETRLSTFLDAYYSIYNNIIYYESDKAFFDKIILNDIRKNIINESKKEYVMIKDTSFKGVKYLSEVFPDDIHIILLRRPQDVFGSLFKGMNLKKKGVKNFIKRITTPLGLYPYFYCRKVTQKVLSDMPKITKKHFVLRYEDLVLKNDKVLNELKVKFNTKKTLLQIKKEIDVIEVINTSFIEETGAKRIWESLPKTEAFNPVNRKKHPFLVQKGIDLGSRKLARYLNY</sequence>
<keyword evidence="2" id="KW-1185">Reference proteome</keyword>
<organism evidence="1 2">
    <name type="scientific">Thalassobellus suaedae</name>
    <dbReference type="NCBI Taxonomy" id="3074124"/>
    <lineage>
        <taxon>Bacteria</taxon>
        <taxon>Pseudomonadati</taxon>
        <taxon>Bacteroidota</taxon>
        <taxon>Flavobacteriia</taxon>
        <taxon>Flavobacteriales</taxon>
        <taxon>Flavobacteriaceae</taxon>
        <taxon>Thalassobellus</taxon>
    </lineage>
</organism>
<gene>
    <name evidence="1" type="ORF">RHP49_12120</name>
</gene>
<name>A0ABY9Y0B9_9FLAO</name>
<dbReference type="Proteomes" id="UP001303407">
    <property type="component" value="Chromosome"/>
</dbReference>
<dbReference type="RefSeq" id="WP_415861622.1">
    <property type="nucleotide sequence ID" value="NZ_CP134536.1"/>
</dbReference>
<protein>
    <submittedName>
        <fullName evidence="1">Sulfotransferase</fullName>
    </submittedName>
</protein>
<dbReference type="Gene3D" id="3.40.50.300">
    <property type="entry name" value="P-loop containing nucleotide triphosphate hydrolases"/>
    <property type="match status" value="1"/>
</dbReference>
<dbReference type="EMBL" id="CP134536">
    <property type="protein sequence ID" value="WNH11642.1"/>
    <property type="molecule type" value="Genomic_DNA"/>
</dbReference>
<proteinExistence type="predicted"/>
<evidence type="ECO:0000313" key="1">
    <source>
        <dbReference type="EMBL" id="WNH11642.1"/>
    </source>
</evidence>
<dbReference type="InterPro" id="IPR027417">
    <property type="entry name" value="P-loop_NTPase"/>
</dbReference>